<keyword evidence="1" id="KW-0812">Transmembrane</keyword>
<dbReference type="EMBL" id="CP062008">
    <property type="protein sequence ID" value="QPG71908.1"/>
    <property type="molecule type" value="Genomic_DNA"/>
</dbReference>
<protein>
    <submittedName>
        <fullName evidence="2">GAP family protein</fullName>
    </submittedName>
</protein>
<dbReference type="EMBL" id="POTL01000001">
    <property type="protein sequence ID" value="TLH53286.1"/>
    <property type="molecule type" value="Genomic_DNA"/>
</dbReference>
<reference evidence="3" key="1">
    <citation type="submission" date="2018-01" db="EMBL/GenBank/DDBJ databases">
        <title>Comparative genomics of Mycobacterium mucogenicum and Mycobacterium neoaurum clade members emphasizing tRNA and non-coding RNA.</title>
        <authorList>
            <person name="Behra P.R.K."/>
            <person name="Pettersson B.M.F."/>
            <person name="Das S."/>
            <person name="Dasgupta S."/>
            <person name="Kirsebom L.A."/>
        </authorList>
    </citation>
    <scope>NUCLEOTIDE SEQUENCE</scope>
    <source>
        <strain evidence="3">DSM 44124</strain>
    </source>
</reference>
<keyword evidence="4" id="KW-1185">Reference proteome</keyword>
<evidence type="ECO:0000256" key="1">
    <source>
        <dbReference type="SAM" id="Phobius"/>
    </source>
</evidence>
<reference evidence="2 4" key="2">
    <citation type="journal article" date="2019" name="BMC Evol. Biol.">
        <title>Comparative genomics of Mycobacterium mucogenicum and Mycobacterium neoaurum clade members emphasizing tRNA and non-coding RNA.</title>
        <authorList>
            <person name="Behra P.R.K."/>
            <person name="Pettersson B.M.F."/>
            <person name="Das S."/>
            <person name="Dasgupta S."/>
            <person name="Kirsebom L.A."/>
        </authorList>
    </citation>
    <scope>NUCLEOTIDE SEQUENCE [LARGE SCALE GENOMIC DNA]</scope>
    <source>
        <strain evidence="2 4">DSM 44124</strain>
    </source>
</reference>
<feature type="transmembrane region" description="Helical" evidence="1">
    <location>
        <begin position="152"/>
        <end position="179"/>
    </location>
</feature>
<feature type="transmembrane region" description="Helical" evidence="1">
    <location>
        <begin position="32"/>
        <end position="57"/>
    </location>
</feature>
<name>A0A8H2JCF6_MYCMU</name>
<evidence type="ECO:0000313" key="2">
    <source>
        <dbReference type="EMBL" id="QPG71908.1"/>
    </source>
</evidence>
<gene>
    <name evidence="2" type="ORF">C1S78_013775</name>
    <name evidence="3" type="ORF">C1S78_13735</name>
</gene>
<dbReference type="Proteomes" id="UP000309231">
    <property type="component" value="Chromosome"/>
</dbReference>
<dbReference type="AlphaFoldDB" id="A0A8H2JCF6"/>
<reference evidence="2 4" key="3">
    <citation type="journal article" date="2019" name="Sci. Rep.">
        <title>Insight into the biology of Mycobacterium mucogenicum and Mycobacterium neoaurum clade members.</title>
        <authorList>
            <person name="Behra P.R.K."/>
            <person name="Pettersson B.M.F."/>
            <person name="Ramesh M."/>
            <person name="Dasgupta S."/>
            <person name="Kirsebom L.A."/>
        </authorList>
    </citation>
    <scope>NUCLEOTIDE SEQUENCE [LARGE SCALE GENOMIC DNA]</scope>
    <source>
        <strain evidence="2 4">DSM 44124</strain>
    </source>
</reference>
<sequence length="253" mass="26775">MWATVLMFAVMAMWDPVRLGVAVFVVMRNRPIPALFVFCLGGLTSSLLVGLSAVYLLHGTTKRLIADMNSTTDSIDPADAKLAIGGLVLLVAVALLFRAGTKTPVPVPVPVAAGGAGTAGELEPEDPPEAPTSSLTARLTTWARQLMRSQSLWMSFLAGLWAGPGPHVELVGALGVILASGQCKSTQIAAVVMYAVVSFAFAEIPLLCYLVAPAKTQQYLSLVPNWLRARRIWVMATALTLLGLYLVVTGTLS</sequence>
<feature type="transmembrane region" description="Helical" evidence="1">
    <location>
        <begin position="78"/>
        <end position="97"/>
    </location>
</feature>
<dbReference type="InterPro" id="IPR021315">
    <property type="entry name" value="Gap/Sap"/>
</dbReference>
<proteinExistence type="predicted"/>
<feature type="transmembrane region" description="Helical" evidence="1">
    <location>
        <begin position="232"/>
        <end position="252"/>
    </location>
</feature>
<keyword evidence="1" id="KW-0472">Membrane</keyword>
<dbReference type="RefSeq" id="WP_053853585.1">
    <property type="nucleotide sequence ID" value="NZ_ANBS01000008.1"/>
</dbReference>
<organism evidence="3">
    <name type="scientific">Mycolicibacterium mucogenicum DSM 44124</name>
    <dbReference type="NCBI Taxonomy" id="1226753"/>
    <lineage>
        <taxon>Bacteria</taxon>
        <taxon>Bacillati</taxon>
        <taxon>Actinomycetota</taxon>
        <taxon>Actinomycetes</taxon>
        <taxon>Mycobacteriales</taxon>
        <taxon>Mycobacteriaceae</taxon>
        <taxon>Mycolicibacterium</taxon>
    </lineage>
</organism>
<accession>A0A8H2JCF6</accession>
<keyword evidence="1" id="KW-1133">Transmembrane helix</keyword>
<evidence type="ECO:0000313" key="3">
    <source>
        <dbReference type="EMBL" id="TLH53286.1"/>
    </source>
</evidence>
<evidence type="ECO:0000313" key="4">
    <source>
        <dbReference type="Proteomes" id="UP000309231"/>
    </source>
</evidence>
<dbReference type="Pfam" id="PF11139">
    <property type="entry name" value="SfLAP"/>
    <property type="match status" value="1"/>
</dbReference>
<feature type="transmembrane region" description="Helical" evidence="1">
    <location>
        <begin position="191"/>
        <end position="212"/>
    </location>
</feature>
<dbReference type="KEGG" id="mmuc:C1S78_013775"/>
<dbReference type="GeneID" id="76725992"/>